<comment type="caution">
    <text evidence="2">The sequence shown here is derived from an EMBL/GenBank/DDBJ whole genome shotgun (WGS) entry which is preliminary data.</text>
</comment>
<reference evidence="2 3" key="1">
    <citation type="submission" date="2020-08" db="EMBL/GenBank/DDBJ databases">
        <authorList>
            <person name="Xu S."/>
            <person name="Li A."/>
        </authorList>
    </citation>
    <scope>NUCLEOTIDE SEQUENCE [LARGE SCALE GENOMIC DNA]</scope>
    <source>
        <strain evidence="2 3">119BY6-57</strain>
    </source>
</reference>
<keyword evidence="3" id="KW-1185">Reference proteome</keyword>
<dbReference type="EMBL" id="JACHTF010000014">
    <property type="protein sequence ID" value="MBB1061402.1"/>
    <property type="molecule type" value="Genomic_DNA"/>
</dbReference>
<sequence>MPALPPFRSRAADTLCRLAWSTLAVFLLVLGLGPWRSADAAWPPLAVMVVVAWPRIARALADARRGER</sequence>
<keyword evidence="1" id="KW-1133">Transmembrane helix</keyword>
<organism evidence="2 3">
    <name type="scientific">Marilutibacter spongiae</name>
    <dbReference type="NCBI Taxonomy" id="2025720"/>
    <lineage>
        <taxon>Bacteria</taxon>
        <taxon>Pseudomonadati</taxon>
        <taxon>Pseudomonadota</taxon>
        <taxon>Gammaproteobacteria</taxon>
        <taxon>Lysobacterales</taxon>
        <taxon>Lysobacteraceae</taxon>
        <taxon>Marilutibacter</taxon>
    </lineage>
</organism>
<dbReference type="Proteomes" id="UP000523196">
    <property type="component" value="Unassembled WGS sequence"/>
</dbReference>
<protein>
    <submittedName>
        <fullName evidence="2">Uncharacterized protein</fullName>
    </submittedName>
</protein>
<feature type="transmembrane region" description="Helical" evidence="1">
    <location>
        <begin position="15"/>
        <end position="35"/>
    </location>
</feature>
<evidence type="ECO:0000313" key="3">
    <source>
        <dbReference type="Proteomes" id="UP000523196"/>
    </source>
</evidence>
<accession>A0A7W3TN52</accession>
<name>A0A7W3TN52_9GAMM</name>
<dbReference type="RefSeq" id="WP_182688184.1">
    <property type="nucleotide sequence ID" value="NZ_JACHTF010000014.1"/>
</dbReference>
<keyword evidence="1" id="KW-0812">Transmembrane</keyword>
<gene>
    <name evidence="2" type="ORF">H4F98_12560</name>
</gene>
<proteinExistence type="predicted"/>
<evidence type="ECO:0000313" key="2">
    <source>
        <dbReference type="EMBL" id="MBB1061402.1"/>
    </source>
</evidence>
<keyword evidence="1" id="KW-0472">Membrane</keyword>
<feature type="transmembrane region" description="Helical" evidence="1">
    <location>
        <begin position="41"/>
        <end position="61"/>
    </location>
</feature>
<dbReference type="AlphaFoldDB" id="A0A7W3TN52"/>
<evidence type="ECO:0000256" key="1">
    <source>
        <dbReference type="SAM" id="Phobius"/>
    </source>
</evidence>